<dbReference type="Gene3D" id="2.40.160.60">
    <property type="entry name" value="Outer membrane protein transport protein (OMPP1/FadL/TodX)"/>
    <property type="match status" value="1"/>
</dbReference>
<comment type="caution">
    <text evidence="1">The sequence shown here is derived from an EMBL/GenBank/DDBJ whole genome shotgun (WGS) entry which is preliminary data.</text>
</comment>
<dbReference type="SUPFAM" id="SSF56935">
    <property type="entry name" value="Porins"/>
    <property type="match status" value="1"/>
</dbReference>
<keyword evidence="2" id="KW-1185">Reference proteome</keyword>
<organism evidence="1 2">
    <name type="scientific">Chryseobacterium nematophagum</name>
    <dbReference type="NCBI Taxonomy" id="2305228"/>
    <lineage>
        <taxon>Bacteria</taxon>
        <taxon>Pseudomonadati</taxon>
        <taxon>Bacteroidota</taxon>
        <taxon>Flavobacteriia</taxon>
        <taxon>Flavobacteriales</taxon>
        <taxon>Weeksellaceae</taxon>
        <taxon>Chryseobacterium group</taxon>
        <taxon>Chryseobacterium</taxon>
    </lineage>
</organism>
<dbReference type="EMBL" id="QWIV01000014">
    <property type="protein sequence ID" value="RMZ59130.1"/>
    <property type="molecule type" value="Genomic_DNA"/>
</dbReference>
<gene>
    <name evidence="1" type="ORF">D1632_13560</name>
</gene>
<dbReference type="Proteomes" id="UP000267524">
    <property type="component" value="Unassembled WGS sequence"/>
</dbReference>
<proteinExistence type="predicted"/>
<evidence type="ECO:0000313" key="2">
    <source>
        <dbReference type="Proteomes" id="UP000267524"/>
    </source>
</evidence>
<protein>
    <submittedName>
        <fullName evidence="1">Hemin receptor</fullName>
    </submittedName>
</protein>
<reference evidence="1 2" key="1">
    <citation type="submission" date="2018-08" db="EMBL/GenBank/DDBJ databases">
        <title>Chryseobacterium nematophagum: a novel matrix digesting pathogen of nematodes.</title>
        <authorList>
            <person name="Page A."/>
            <person name="Roberts M."/>
            <person name="Felix M.-A."/>
            <person name="Weir W."/>
        </authorList>
    </citation>
    <scope>NUCLEOTIDE SEQUENCE [LARGE SCALE GENOMIC DNA]</scope>
    <source>
        <strain evidence="1 2">JUb275</strain>
    </source>
</reference>
<dbReference type="AlphaFoldDB" id="A0A3M7LAW2"/>
<sequence>MSVSAAFFVQAQDISVLRNSIDVYSNTPMTGSSKFNAMAGSNGALGGDASSLLTNPAGIGVAISGDVSGTLSITNNKNRSSLAGSSINYNINRVDLGNVGGVAAFQLMSDSGWKFLNVGVNFSNQSIENYVESPGNGNIMISKSLLDTNNNPVTGNLTYLGHAYNRYGTQSKMNIGVGANYENFLYLGAGLNFHYADVEQHDTAAFGLDLDNSVSSYDKQYTPYTEKSNGFSASFGVIGKVSKEFRLGATLETPTWWRIDRLYNEYGLNSQSSMVSDVFGESINFRSPMKATFSGAFVPNKNFALNVDYTLGLTKPKYSEDADVDRELNGFFKDNYKNLSEVRVGAEYRIQGFRLRGGYSYATSPFDSGSVNAYANNGTVGSTNYNNWTLGQRNTFGLGLGYDFGGFYIDASYQNISSTYNNPFLYGKVIVDNGNPTQYFATGYSSGSFDVVNESYAVSDVKNTFNNFFITLGWKF</sequence>
<accession>A0A3M7LAW2</accession>
<keyword evidence="1" id="KW-0675">Receptor</keyword>
<evidence type="ECO:0000313" key="1">
    <source>
        <dbReference type="EMBL" id="RMZ59130.1"/>
    </source>
</evidence>
<name>A0A3M7LAW2_9FLAO</name>